<dbReference type="Pfam" id="PF05239">
    <property type="entry name" value="PRC"/>
    <property type="match status" value="1"/>
</dbReference>
<dbReference type="InterPro" id="IPR011033">
    <property type="entry name" value="PRC_barrel-like_sf"/>
</dbReference>
<organism evidence="8 9">
    <name type="scientific">Acetohalobium arabaticum (strain ATCC 49924 / DSM 5501 / Z-7288)</name>
    <dbReference type="NCBI Taxonomy" id="574087"/>
    <lineage>
        <taxon>Bacteria</taxon>
        <taxon>Bacillati</taxon>
        <taxon>Bacillota</taxon>
        <taxon>Clostridia</taxon>
        <taxon>Halanaerobiales</taxon>
        <taxon>Halobacteroidaceae</taxon>
        <taxon>Acetohalobium</taxon>
    </lineage>
</organism>
<dbReference type="InterPro" id="IPR036976">
    <property type="entry name" value="RimM_N_sf"/>
</dbReference>
<evidence type="ECO:0000313" key="8">
    <source>
        <dbReference type="EMBL" id="ADL13171.1"/>
    </source>
</evidence>
<evidence type="ECO:0000259" key="6">
    <source>
        <dbReference type="Pfam" id="PF01782"/>
    </source>
</evidence>
<keyword evidence="2 5" id="KW-0690">Ribosome biogenesis</keyword>
<dbReference type="Gene3D" id="2.40.30.60">
    <property type="entry name" value="RimM"/>
    <property type="match status" value="1"/>
</dbReference>
<feature type="domain" description="RimM N-terminal" evidence="6">
    <location>
        <begin position="8"/>
        <end position="88"/>
    </location>
</feature>
<dbReference type="RefSeq" id="WP_013278616.1">
    <property type="nucleotide sequence ID" value="NC_014378.1"/>
</dbReference>
<comment type="domain">
    <text evidence="5">The PRC barrel domain binds ribosomal protein uS19.</text>
</comment>
<dbReference type="eggNOG" id="COG0806">
    <property type="taxonomic scope" value="Bacteria"/>
</dbReference>
<comment type="function">
    <text evidence="5">An accessory protein needed during the final step in the assembly of 30S ribosomal subunit, possibly for assembly of the head region. Essential for efficient processing of 16S rRNA. May be needed both before and after RbfA during the maturation of 16S rRNA. It has affinity for free ribosomal 30S subunits but not for 70S ribosomes.</text>
</comment>
<dbReference type="Proteomes" id="UP000001661">
    <property type="component" value="Chromosome"/>
</dbReference>
<dbReference type="HAMAP" id="MF_00014">
    <property type="entry name" value="Ribosome_mat_RimM"/>
    <property type="match status" value="1"/>
</dbReference>
<keyword evidence="1 5" id="KW-0963">Cytoplasm</keyword>
<evidence type="ECO:0000259" key="7">
    <source>
        <dbReference type="Pfam" id="PF05239"/>
    </source>
</evidence>
<dbReference type="InterPro" id="IPR027275">
    <property type="entry name" value="PRC-brl_dom"/>
</dbReference>
<keyword evidence="3 5" id="KW-0698">rRNA processing</keyword>
<dbReference type="Gene3D" id="2.30.30.240">
    <property type="entry name" value="PRC-barrel domain"/>
    <property type="match status" value="1"/>
</dbReference>
<name>D9QRN0_ACEAZ</name>
<dbReference type="SUPFAM" id="SSF50346">
    <property type="entry name" value="PRC-barrel domain"/>
    <property type="match status" value="1"/>
</dbReference>
<dbReference type="GO" id="GO:0043022">
    <property type="term" value="F:ribosome binding"/>
    <property type="evidence" value="ECO:0007669"/>
    <property type="project" value="InterPro"/>
</dbReference>
<feature type="domain" description="PRC-barrel" evidence="7">
    <location>
        <begin position="96"/>
        <end position="167"/>
    </location>
</feature>
<proteinExistence type="inferred from homology"/>
<comment type="subcellular location">
    <subcellularLocation>
        <location evidence="5">Cytoplasm</location>
    </subcellularLocation>
</comment>
<evidence type="ECO:0000256" key="5">
    <source>
        <dbReference type="HAMAP-Rule" id="MF_00014"/>
    </source>
</evidence>
<dbReference type="PANTHER" id="PTHR33692">
    <property type="entry name" value="RIBOSOME MATURATION FACTOR RIMM"/>
    <property type="match status" value="1"/>
</dbReference>
<dbReference type="PANTHER" id="PTHR33692:SF1">
    <property type="entry name" value="RIBOSOME MATURATION FACTOR RIMM"/>
    <property type="match status" value="1"/>
</dbReference>
<dbReference type="NCBIfam" id="TIGR02273">
    <property type="entry name" value="16S_RimM"/>
    <property type="match status" value="1"/>
</dbReference>
<dbReference type="AlphaFoldDB" id="D9QRN0"/>
<dbReference type="GO" id="GO:0006364">
    <property type="term" value="P:rRNA processing"/>
    <property type="evidence" value="ECO:0007669"/>
    <property type="project" value="UniProtKB-UniRule"/>
</dbReference>
<evidence type="ECO:0000256" key="4">
    <source>
        <dbReference type="ARBA" id="ARBA00023186"/>
    </source>
</evidence>
<dbReference type="GO" id="GO:0005737">
    <property type="term" value="C:cytoplasm"/>
    <property type="evidence" value="ECO:0007669"/>
    <property type="project" value="UniProtKB-SubCell"/>
</dbReference>
<dbReference type="EMBL" id="CP002105">
    <property type="protein sequence ID" value="ADL13171.1"/>
    <property type="molecule type" value="Genomic_DNA"/>
</dbReference>
<dbReference type="KEGG" id="aar:Acear_1666"/>
<keyword evidence="4 5" id="KW-0143">Chaperone</keyword>
<sequence>MDEELIDIGKITRHQGNKGEVRVLPLTDYPERFEFLERAILVKDNKKEEVIVEDMRYHKQFIVLKFAEFDDIGTAIEHKDFMVKIPESEAIELPEGHYYLHEIIDLKVVTVDGQNLGKVTDILETGSNDVYVVQSGSKEHLIPGTKEVIKQIDLEAKEMVIKPIKGLI</sequence>
<evidence type="ECO:0000256" key="2">
    <source>
        <dbReference type="ARBA" id="ARBA00022517"/>
    </source>
</evidence>
<dbReference type="SUPFAM" id="SSF50447">
    <property type="entry name" value="Translation proteins"/>
    <property type="match status" value="1"/>
</dbReference>
<dbReference type="Pfam" id="PF01782">
    <property type="entry name" value="RimM"/>
    <property type="match status" value="1"/>
</dbReference>
<comment type="subunit">
    <text evidence="5">Binds ribosomal protein uS19.</text>
</comment>
<accession>D9QRN0</accession>
<gene>
    <name evidence="5" type="primary">rimM</name>
    <name evidence="8" type="ordered locus">Acear_1666</name>
</gene>
<dbReference type="GO" id="GO:0042274">
    <property type="term" value="P:ribosomal small subunit biogenesis"/>
    <property type="evidence" value="ECO:0007669"/>
    <property type="project" value="UniProtKB-UniRule"/>
</dbReference>
<dbReference type="OrthoDB" id="9810331at2"/>
<dbReference type="GO" id="GO:0005840">
    <property type="term" value="C:ribosome"/>
    <property type="evidence" value="ECO:0007669"/>
    <property type="project" value="InterPro"/>
</dbReference>
<evidence type="ECO:0000256" key="3">
    <source>
        <dbReference type="ARBA" id="ARBA00022552"/>
    </source>
</evidence>
<dbReference type="InterPro" id="IPR011961">
    <property type="entry name" value="RimM"/>
</dbReference>
<evidence type="ECO:0000313" key="9">
    <source>
        <dbReference type="Proteomes" id="UP000001661"/>
    </source>
</evidence>
<keyword evidence="9" id="KW-1185">Reference proteome</keyword>
<reference evidence="8 9" key="1">
    <citation type="journal article" date="2010" name="Stand. Genomic Sci.">
        <title>Complete genome sequence of Acetohalobium arabaticum type strain (Z-7288).</title>
        <authorList>
            <person name="Sikorski J."/>
            <person name="Lapidus A."/>
            <person name="Chertkov O."/>
            <person name="Lucas S."/>
            <person name="Copeland A."/>
            <person name="Glavina Del Rio T."/>
            <person name="Nolan M."/>
            <person name="Tice H."/>
            <person name="Cheng J.F."/>
            <person name="Han C."/>
            <person name="Brambilla E."/>
            <person name="Pitluck S."/>
            <person name="Liolios K."/>
            <person name="Ivanova N."/>
            <person name="Mavromatis K."/>
            <person name="Mikhailova N."/>
            <person name="Pati A."/>
            <person name="Bruce D."/>
            <person name="Detter C."/>
            <person name="Tapia R."/>
            <person name="Goodwin L."/>
            <person name="Chen A."/>
            <person name="Palaniappan K."/>
            <person name="Land M."/>
            <person name="Hauser L."/>
            <person name="Chang Y.J."/>
            <person name="Jeffries C.D."/>
            <person name="Rohde M."/>
            <person name="Goker M."/>
            <person name="Spring S."/>
            <person name="Woyke T."/>
            <person name="Bristow J."/>
            <person name="Eisen J.A."/>
            <person name="Markowitz V."/>
            <person name="Hugenholtz P."/>
            <person name="Kyrpides N.C."/>
            <person name="Klenk H.P."/>
        </authorList>
    </citation>
    <scope>NUCLEOTIDE SEQUENCE [LARGE SCALE GENOMIC DNA]</scope>
    <source>
        <strain evidence="9">ATCC 49924 / DSM 5501 / Z-7288</strain>
    </source>
</reference>
<dbReference type="InterPro" id="IPR009000">
    <property type="entry name" value="Transl_B-barrel_sf"/>
</dbReference>
<dbReference type="HOGENOM" id="CLU_077636_3_2_9"/>
<dbReference type="InterPro" id="IPR002676">
    <property type="entry name" value="RimM_N"/>
</dbReference>
<protein>
    <recommendedName>
        <fullName evidence="5">Ribosome maturation factor RimM</fullName>
    </recommendedName>
</protein>
<evidence type="ECO:0000256" key="1">
    <source>
        <dbReference type="ARBA" id="ARBA00022490"/>
    </source>
</evidence>
<comment type="similarity">
    <text evidence="5">Belongs to the RimM family.</text>
</comment>
<dbReference type="STRING" id="574087.Acear_1666"/>